<evidence type="ECO:0000259" key="1">
    <source>
        <dbReference type="Pfam" id="PF01434"/>
    </source>
</evidence>
<dbReference type="GO" id="GO:0045037">
    <property type="term" value="P:protein import into chloroplast stroma"/>
    <property type="evidence" value="ECO:0007669"/>
    <property type="project" value="TreeGrafter"/>
</dbReference>
<dbReference type="Proteomes" id="UP000265520">
    <property type="component" value="Unassembled WGS sequence"/>
</dbReference>
<evidence type="ECO:0000313" key="3">
    <source>
        <dbReference type="Proteomes" id="UP000265520"/>
    </source>
</evidence>
<dbReference type="PANTHER" id="PTHR23076:SF37">
    <property type="entry name" value="ATP-DEPENDENT ZINC METALLOPROTEASE FTSH 4, MITOCHONDRIAL"/>
    <property type="match status" value="1"/>
</dbReference>
<dbReference type="PANTHER" id="PTHR23076">
    <property type="entry name" value="METALLOPROTEASE M41 FTSH"/>
    <property type="match status" value="1"/>
</dbReference>
<protein>
    <submittedName>
        <fullName evidence="2">ATP-dependent zinc metalloprotease FTSH 4 mitochondrial-like</fullName>
    </submittedName>
</protein>
<dbReference type="InterPro" id="IPR000642">
    <property type="entry name" value="Peptidase_M41"/>
</dbReference>
<dbReference type="GO" id="GO:0005524">
    <property type="term" value="F:ATP binding"/>
    <property type="evidence" value="ECO:0007669"/>
    <property type="project" value="InterPro"/>
</dbReference>
<dbReference type="SUPFAM" id="SSF140990">
    <property type="entry name" value="FtsH protease domain-like"/>
    <property type="match status" value="1"/>
</dbReference>
<keyword evidence="2" id="KW-0482">Metalloprotease</keyword>
<keyword evidence="2" id="KW-0645">Protease</keyword>
<dbReference type="Pfam" id="PF01434">
    <property type="entry name" value="Peptidase_M41"/>
    <property type="match status" value="1"/>
</dbReference>
<dbReference type="Gene3D" id="1.20.58.760">
    <property type="entry name" value="Peptidase M41"/>
    <property type="match status" value="1"/>
</dbReference>
<reference evidence="2 3" key="1">
    <citation type="journal article" date="2018" name="Front. Plant Sci.">
        <title>Red Clover (Trifolium pratense) and Zigzag Clover (T. medium) - A Picture of Genomic Similarities and Differences.</title>
        <authorList>
            <person name="Dluhosova J."/>
            <person name="Istvanek J."/>
            <person name="Nedelnik J."/>
            <person name="Repkova J."/>
        </authorList>
    </citation>
    <scope>NUCLEOTIDE SEQUENCE [LARGE SCALE GENOMIC DNA]</scope>
    <source>
        <strain evidence="3">cv. 10/8</strain>
        <tissue evidence="2">Leaf</tissue>
    </source>
</reference>
<feature type="domain" description="Peptidase M41" evidence="1">
    <location>
        <begin position="1"/>
        <end position="53"/>
    </location>
</feature>
<keyword evidence="3" id="KW-1185">Reference proteome</keyword>
<dbReference type="InterPro" id="IPR037219">
    <property type="entry name" value="Peptidase_M41-like"/>
</dbReference>
<sequence>MLARLDISMGGRYAEELVFVATKVTSGASDLLFATSLATAMVTKYGMSSKDGPNAKTIVDNNKKELDVLAYALMEHETLSRTQSYSMQVWGHSSA</sequence>
<dbReference type="GO" id="GO:0004176">
    <property type="term" value="F:ATP-dependent peptidase activity"/>
    <property type="evidence" value="ECO:0007669"/>
    <property type="project" value="InterPro"/>
</dbReference>
<keyword evidence="2" id="KW-0378">Hydrolase</keyword>
<dbReference type="GO" id="GO:0006508">
    <property type="term" value="P:proteolysis"/>
    <property type="evidence" value="ECO:0007669"/>
    <property type="project" value="UniProtKB-KW"/>
</dbReference>
<accession>A0A392NQ93</accession>
<evidence type="ECO:0000313" key="2">
    <source>
        <dbReference type="EMBL" id="MCI01963.1"/>
    </source>
</evidence>
<dbReference type="GO" id="GO:0004222">
    <property type="term" value="F:metalloendopeptidase activity"/>
    <property type="evidence" value="ECO:0007669"/>
    <property type="project" value="InterPro"/>
</dbReference>
<comment type="caution">
    <text evidence="2">The sequence shown here is derived from an EMBL/GenBank/DDBJ whole genome shotgun (WGS) entry which is preliminary data.</text>
</comment>
<organism evidence="2 3">
    <name type="scientific">Trifolium medium</name>
    <dbReference type="NCBI Taxonomy" id="97028"/>
    <lineage>
        <taxon>Eukaryota</taxon>
        <taxon>Viridiplantae</taxon>
        <taxon>Streptophyta</taxon>
        <taxon>Embryophyta</taxon>
        <taxon>Tracheophyta</taxon>
        <taxon>Spermatophyta</taxon>
        <taxon>Magnoliopsida</taxon>
        <taxon>eudicotyledons</taxon>
        <taxon>Gunneridae</taxon>
        <taxon>Pentapetalae</taxon>
        <taxon>rosids</taxon>
        <taxon>fabids</taxon>
        <taxon>Fabales</taxon>
        <taxon>Fabaceae</taxon>
        <taxon>Papilionoideae</taxon>
        <taxon>50 kb inversion clade</taxon>
        <taxon>NPAAA clade</taxon>
        <taxon>Hologalegina</taxon>
        <taxon>IRL clade</taxon>
        <taxon>Trifolieae</taxon>
        <taxon>Trifolium</taxon>
    </lineage>
</organism>
<proteinExistence type="predicted"/>
<dbReference type="GO" id="GO:0009507">
    <property type="term" value="C:chloroplast"/>
    <property type="evidence" value="ECO:0007669"/>
    <property type="project" value="TreeGrafter"/>
</dbReference>
<name>A0A392NQ93_9FABA</name>
<dbReference type="EMBL" id="LXQA010047685">
    <property type="protein sequence ID" value="MCI01963.1"/>
    <property type="molecule type" value="Genomic_DNA"/>
</dbReference>
<dbReference type="AlphaFoldDB" id="A0A392NQ93"/>